<accession>A0ABV6DGZ2</accession>
<proteinExistence type="inferred from homology"/>
<evidence type="ECO:0000256" key="1">
    <source>
        <dbReference type="ARBA" id="ARBA00005662"/>
    </source>
</evidence>
<protein>
    <submittedName>
        <fullName evidence="3">CapA family protein</fullName>
    </submittedName>
</protein>
<dbReference type="EMBL" id="JBHLWN010000024">
    <property type="protein sequence ID" value="MFC0211915.1"/>
    <property type="molecule type" value="Genomic_DNA"/>
</dbReference>
<evidence type="ECO:0000259" key="2">
    <source>
        <dbReference type="SMART" id="SM00854"/>
    </source>
</evidence>
<dbReference type="SMART" id="SM00854">
    <property type="entry name" value="PGA_cap"/>
    <property type="match status" value="1"/>
</dbReference>
<evidence type="ECO:0000313" key="3">
    <source>
        <dbReference type="EMBL" id="MFC0211915.1"/>
    </source>
</evidence>
<dbReference type="Pfam" id="PF09587">
    <property type="entry name" value="PGA_cap"/>
    <property type="match status" value="1"/>
</dbReference>
<keyword evidence="4" id="KW-1185">Reference proteome</keyword>
<dbReference type="CDD" id="cd07381">
    <property type="entry name" value="MPP_CapA"/>
    <property type="match status" value="1"/>
</dbReference>
<dbReference type="PANTHER" id="PTHR33393:SF12">
    <property type="entry name" value="CAPSULE BIOSYNTHESIS PROTEIN CAPA"/>
    <property type="match status" value="1"/>
</dbReference>
<reference evidence="3 4" key="1">
    <citation type="submission" date="2024-09" db="EMBL/GenBank/DDBJ databases">
        <authorList>
            <person name="Sun Q."/>
            <person name="Mori K."/>
        </authorList>
    </citation>
    <scope>NUCLEOTIDE SEQUENCE [LARGE SCALE GENOMIC DNA]</scope>
    <source>
        <strain evidence="3 4">CCM 7759</strain>
    </source>
</reference>
<comment type="similarity">
    <text evidence="1">Belongs to the CapA family.</text>
</comment>
<comment type="caution">
    <text evidence="3">The sequence shown here is derived from an EMBL/GenBank/DDBJ whole genome shotgun (WGS) entry which is preliminary data.</text>
</comment>
<dbReference type="RefSeq" id="WP_377468947.1">
    <property type="nucleotide sequence ID" value="NZ_JBHLWN010000024.1"/>
</dbReference>
<dbReference type="SUPFAM" id="SSF56300">
    <property type="entry name" value="Metallo-dependent phosphatases"/>
    <property type="match status" value="1"/>
</dbReference>
<dbReference type="InterPro" id="IPR019079">
    <property type="entry name" value="Capsule_synth_CapA"/>
</dbReference>
<dbReference type="Gene3D" id="3.60.21.10">
    <property type="match status" value="1"/>
</dbReference>
<organism evidence="3 4">
    <name type="scientific">Paenibacillus chartarius</name>
    <dbReference type="NCBI Taxonomy" id="747481"/>
    <lineage>
        <taxon>Bacteria</taxon>
        <taxon>Bacillati</taxon>
        <taxon>Bacillota</taxon>
        <taxon>Bacilli</taxon>
        <taxon>Bacillales</taxon>
        <taxon>Paenibacillaceae</taxon>
        <taxon>Paenibacillus</taxon>
    </lineage>
</organism>
<dbReference type="InterPro" id="IPR029052">
    <property type="entry name" value="Metallo-depent_PP-like"/>
</dbReference>
<name>A0ABV6DGZ2_9BACL</name>
<dbReference type="Proteomes" id="UP001589776">
    <property type="component" value="Unassembled WGS sequence"/>
</dbReference>
<dbReference type="PANTHER" id="PTHR33393">
    <property type="entry name" value="POLYGLUTAMINE SYNTHESIS ACCESSORY PROTEIN RV0574C-RELATED"/>
    <property type="match status" value="1"/>
</dbReference>
<feature type="domain" description="Capsule synthesis protein CapA" evidence="2">
    <location>
        <begin position="5"/>
        <end position="268"/>
    </location>
</feature>
<dbReference type="InterPro" id="IPR052169">
    <property type="entry name" value="CW_Biosynth-Accessory"/>
</dbReference>
<gene>
    <name evidence="3" type="ORF">ACFFK0_05525</name>
</gene>
<evidence type="ECO:0000313" key="4">
    <source>
        <dbReference type="Proteomes" id="UP001589776"/>
    </source>
</evidence>
<sequence>MAAVKIAIVGDVLMKHPMIASARRKGAKGFDFTPLFRPVRTLLRNADVTVGNLETTFSGYGGPGVKRNGYPTESVSRISRYVFNCPDELAPALKQAGFNVLVTANNHSMDGGSKGLMRTLAVLNRNGLKHTGTYHNVKGAGAPLIVRAGGMKIAILAYTKGTNSIPVPKPWMVNRIGSTERISAMIRRLRGKTDFIIVYLHFGKEFRNYPSEREKKLMSRLLYQGANVVVGAHPHVLHPVRVIRSRDRDGKLRSRVAASSLGNFVSIKLRGREDTITGMILELSVTKNARSGADISGIRYIKTKVVRGGGRGFRVVPNQQWQHK</sequence>